<dbReference type="Proteomes" id="UP001500399">
    <property type="component" value="Unassembled WGS sequence"/>
</dbReference>
<proteinExistence type="predicted"/>
<comment type="caution">
    <text evidence="11">The sequence shown here is derived from an EMBL/GenBank/DDBJ whole genome shotgun (WGS) entry which is preliminary data.</text>
</comment>
<evidence type="ECO:0000256" key="6">
    <source>
        <dbReference type="ARBA" id="ARBA00022989"/>
    </source>
</evidence>
<comment type="subcellular location">
    <subcellularLocation>
        <location evidence="1">Membrane</location>
    </subcellularLocation>
</comment>
<dbReference type="InterPro" id="IPR023214">
    <property type="entry name" value="HAD_sf"/>
</dbReference>
<evidence type="ECO:0000256" key="2">
    <source>
        <dbReference type="ARBA" id="ARBA00012517"/>
    </source>
</evidence>
<keyword evidence="4" id="KW-0406">Ion transport</keyword>
<evidence type="ECO:0000256" key="10">
    <source>
        <dbReference type="SAM" id="Phobius"/>
    </source>
</evidence>
<feature type="transmembrane region" description="Helical" evidence="10">
    <location>
        <begin position="39"/>
        <end position="59"/>
    </location>
</feature>
<feature type="transmembrane region" description="Helical" evidence="10">
    <location>
        <begin position="7"/>
        <end position="27"/>
    </location>
</feature>
<evidence type="ECO:0000256" key="9">
    <source>
        <dbReference type="ARBA" id="ARBA00049289"/>
    </source>
</evidence>
<evidence type="ECO:0000256" key="7">
    <source>
        <dbReference type="ARBA" id="ARBA00023008"/>
    </source>
</evidence>
<keyword evidence="6 10" id="KW-1133">Transmembrane helix</keyword>
<comment type="catalytic activity">
    <reaction evidence="9">
        <text>Cu(+)(in) + ATP + H2O = Cu(+)(out) + ADP + phosphate + H(+)</text>
        <dbReference type="Rhea" id="RHEA:25792"/>
        <dbReference type="ChEBI" id="CHEBI:15377"/>
        <dbReference type="ChEBI" id="CHEBI:15378"/>
        <dbReference type="ChEBI" id="CHEBI:30616"/>
        <dbReference type="ChEBI" id="CHEBI:43474"/>
        <dbReference type="ChEBI" id="CHEBI:49552"/>
        <dbReference type="ChEBI" id="CHEBI:456216"/>
        <dbReference type="EC" id="7.2.2.8"/>
    </reaction>
</comment>
<protein>
    <recommendedName>
        <fullName evidence="2">P-type Cu(+) transporter</fullName>
        <ecNumber evidence="2">7.2.2.8</ecNumber>
    </recommendedName>
</protein>
<accession>A0ABN0T4L8</accession>
<organism evidence="11 12">
    <name type="scientific">Selenomonas dianae</name>
    <dbReference type="NCBI Taxonomy" id="135079"/>
    <lineage>
        <taxon>Bacteria</taxon>
        <taxon>Bacillati</taxon>
        <taxon>Bacillota</taxon>
        <taxon>Negativicutes</taxon>
        <taxon>Selenomonadales</taxon>
        <taxon>Selenomonadaceae</taxon>
        <taxon>Selenomonas</taxon>
    </lineage>
</organism>
<dbReference type="PANTHER" id="PTHR43520">
    <property type="entry name" value="ATP7, ISOFORM B"/>
    <property type="match status" value="1"/>
</dbReference>
<evidence type="ECO:0000313" key="11">
    <source>
        <dbReference type="EMBL" id="GAA0212478.1"/>
    </source>
</evidence>
<dbReference type="EC" id="7.2.2.8" evidence="2"/>
<feature type="transmembrane region" description="Helical" evidence="10">
    <location>
        <begin position="404"/>
        <end position="425"/>
    </location>
</feature>
<dbReference type="PANTHER" id="PTHR43520:SF8">
    <property type="entry name" value="P-TYPE CU(+) TRANSPORTER"/>
    <property type="match status" value="1"/>
</dbReference>
<keyword evidence="3 10" id="KW-0812">Transmembrane</keyword>
<dbReference type="Gene3D" id="3.40.1110.10">
    <property type="entry name" value="Calcium-transporting ATPase, cytoplasmic domain N"/>
    <property type="match status" value="1"/>
</dbReference>
<evidence type="ECO:0000313" key="12">
    <source>
        <dbReference type="Proteomes" id="UP001500399"/>
    </source>
</evidence>
<keyword evidence="8 10" id="KW-0472">Membrane</keyword>
<dbReference type="Gene3D" id="3.40.50.1000">
    <property type="entry name" value="HAD superfamily/HAD-like"/>
    <property type="match status" value="1"/>
</dbReference>
<evidence type="ECO:0000256" key="4">
    <source>
        <dbReference type="ARBA" id="ARBA00022796"/>
    </source>
</evidence>
<dbReference type="InterPro" id="IPR036412">
    <property type="entry name" value="HAD-like_sf"/>
</dbReference>
<sequence>MKKFFSTFSHFIASVILATAVAGYWYIAGDSSPQTASEIFLGVFLAASPLPFMVSRRLIALRIKRRLRDTAITCSRMGALTELLQVDTVAFNRNGTLTEGNVFISALIPEGMTQGSLLALAASAEREATHPYAHALYDTAVQRGLHLQRHSAARETESFGVEALIARTPVRVGKKEWLQEENIEISAALLTRADQLATSGQTPLFVSSSKYARGIIAVRDDVRAEVRRALNALKERGLSLILLTGETKRLANATGKELRISEVRSDLTGVDKAREIRLLQSRGAVVAMVGDPTADQAAMRAADISIGCPSAYEKPPADEADEMPHDPLHEELLRGPDSTEDAPSIEPLMPPEDAAYFESQALRNQGRSANFVPDITLDAAGLPSLVSLWDTCNAARTRAKQNRWLGILFLLLFVPAAAGAFEFYGGVPLPYPFVTGALVLLLVMLIANAFRE</sequence>
<dbReference type="NCBIfam" id="TIGR01494">
    <property type="entry name" value="ATPase_P-type"/>
    <property type="match status" value="1"/>
</dbReference>
<evidence type="ECO:0000256" key="5">
    <source>
        <dbReference type="ARBA" id="ARBA00022967"/>
    </source>
</evidence>
<evidence type="ECO:0000256" key="8">
    <source>
        <dbReference type="ARBA" id="ARBA00023136"/>
    </source>
</evidence>
<dbReference type="InterPro" id="IPR001757">
    <property type="entry name" value="P_typ_ATPase"/>
</dbReference>
<dbReference type="Pfam" id="PF00702">
    <property type="entry name" value="Hydrolase"/>
    <property type="match status" value="1"/>
</dbReference>
<dbReference type="InterPro" id="IPR023299">
    <property type="entry name" value="ATPase_P-typ_cyto_dom_N"/>
</dbReference>
<evidence type="ECO:0000256" key="1">
    <source>
        <dbReference type="ARBA" id="ARBA00004370"/>
    </source>
</evidence>
<gene>
    <name evidence="11" type="ORF">GCM10008919_14710</name>
</gene>
<evidence type="ECO:0000256" key="3">
    <source>
        <dbReference type="ARBA" id="ARBA00022692"/>
    </source>
</evidence>
<keyword evidence="4" id="KW-0187">Copper transport</keyword>
<keyword evidence="12" id="KW-1185">Reference proteome</keyword>
<keyword evidence="7" id="KW-0186">Copper</keyword>
<dbReference type="SUPFAM" id="SSF56784">
    <property type="entry name" value="HAD-like"/>
    <property type="match status" value="1"/>
</dbReference>
<dbReference type="RefSeq" id="WP_304986656.1">
    <property type="nucleotide sequence ID" value="NZ_BAAACR010000009.1"/>
</dbReference>
<keyword evidence="4" id="KW-0813">Transport</keyword>
<dbReference type="EMBL" id="BAAACR010000009">
    <property type="protein sequence ID" value="GAA0212478.1"/>
    <property type="molecule type" value="Genomic_DNA"/>
</dbReference>
<name>A0ABN0T4L8_9FIRM</name>
<feature type="transmembrane region" description="Helical" evidence="10">
    <location>
        <begin position="431"/>
        <end position="450"/>
    </location>
</feature>
<dbReference type="PRINTS" id="PR00119">
    <property type="entry name" value="CATATPASE"/>
</dbReference>
<reference evidence="11 12" key="1">
    <citation type="journal article" date="2019" name="Int. J. Syst. Evol. Microbiol.">
        <title>The Global Catalogue of Microorganisms (GCM) 10K type strain sequencing project: providing services to taxonomists for standard genome sequencing and annotation.</title>
        <authorList>
            <consortium name="The Broad Institute Genomics Platform"/>
            <consortium name="The Broad Institute Genome Sequencing Center for Infectious Disease"/>
            <person name="Wu L."/>
            <person name="Ma J."/>
        </authorList>
    </citation>
    <scope>NUCLEOTIDE SEQUENCE [LARGE SCALE GENOMIC DNA]</scope>
    <source>
        <strain evidence="11 12">JCM 8542</strain>
    </source>
</reference>
<keyword evidence="5" id="KW-1278">Translocase</keyword>